<dbReference type="InterPro" id="IPR019240">
    <property type="entry name" value="DUF2196"/>
</dbReference>
<sequence length="244" mass="28086">MKVTILTSKKKYSTGIVEEFGTRNAFSEEGIMVRLKNGDIGRVKKIILSEPELNERISAEIKNLIKGGENFRTEFKAEVLWSVVYNPIQLKESKSLEIREYGTRASKVIIAKSIAALLNSDGGNLIIGVKENKEKKSFEILGIDEDMKRAREPDADSYKRIIIDEIIKAFFPPKIFHHLNDYISFEFATIEEKTVCWIKIKKSDSRVFLKINDKEIFMIRVDSENRTLEGEKLVDYCIKKWGGR</sequence>
<dbReference type="Proteomes" id="UP000176308">
    <property type="component" value="Unassembled WGS sequence"/>
</dbReference>
<comment type="caution">
    <text evidence="2">The sequence shown here is derived from an EMBL/GenBank/DDBJ whole genome shotgun (WGS) entry which is preliminary data.</text>
</comment>
<feature type="domain" description="Schlafen AlbA-2" evidence="1">
    <location>
        <begin position="92"/>
        <end position="228"/>
    </location>
</feature>
<dbReference type="Pfam" id="PF09962">
    <property type="entry name" value="DUF2196"/>
    <property type="match status" value="1"/>
</dbReference>
<dbReference type="InterPro" id="IPR038461">
    <property type="entry name" value="Schlafen_AlbA_2_dom_sf"/>
</dbReference>
<dbReference type="PANTHER" id="PTHR30595:SF6">
    <property type="entry name" value="SCHLAFEN ALBA-2 DOMAIN-CONTAINING PROTEIN"/>
    <property type="match status" value="1"/>
</dbReference>
<dbReference type="EMBL" id="MHOX01000020">
    <property type="protein sequence ID" value="OGZ70764.1"/>
    <property type="molecule type" value="Genomic_DNA"/>
</dbReference>
<dbReference type="Pfam" id="PF04326">
    <property type="entry name" value="SLFN_AlbA_2"/>
    <property type="match status" value="1"/>
</dbReference>
<proteinExistence type="predicted"/>
<gene>
    <name evidence="2" type="ORF">A2904_02565</name>
</gene>
<protein>
    <recommendedName>
        <fullName evidence="1">Schlafen AlbA-2 domain-containing protein</fullName>
    </recommendedName>
</protein>
<organism evidence="2 3">
    <name type="scientific">Candidatus Staskawiczbacteria bacterium RIFCSPLOWO2_01_FULL_33_9</name>
    <dbReference type="NCBI Taxonomy" id="1802211"/>
    <lineage>
        <taxon>Bacteria</taxon>
        <taxon>Candidatus Staskawicziibacteriota</taxon>
    </lineage>
</organism>
<accession>A0A1G2I7H3</accession>
<evidence type="ECO:0000313" key="2">
    <source>
        <dbReference type="EMBL" id="OGZ70764.1"/>
    </source>
</evidence>
<evidence type="ECO:0000313" key="3">
    <source>
        <dbReference type="Proteomes" id="UP000176308"/>
    </source>
</evidence>
<dbReference type="Gene3D" id="3.30.950.30">
    <property type="entry name" value="Schlafen, AAA domain"/>
    <property type="match status" value="1"/>
</dbReference>
<dbReference type="PANTHER" id="PTHR30595">
    <property type="entry name" value="GLPR-RELATED TRANSCRIPTIONAL REPRESSOR"/>
    <property type="match status" value="1"/>
</dbReference>
<reference evidence="2 3" key="1">
    <citation type="journal article" date="2016" name="Nat. Commun.">
        <title>Thousands of microbial genomes shed light on interconnected biogeochemical processes in an aquifer system.</title>
        <authorList>
            <person name="Anantharaman K."/>
            <person name="Brown C.T."/>
            <person name="Hug L.A."/>
            <person name="Sharon I."/>
            <person name="Castelle C.J."/>
            <person name="Probst A.J."/>
            <person name="Thomas B.C."/>
            <person name="Singh A."/>
            <person name="Wilkins M.J."/>
            <person name="Karaoz U."/>
            <person name="Brodie E.L."/>
            <person name="Williams K.H."/>
            <person name="Hubbard S.S."/>
            <person name="Banfield J.F."/>
        </authorList>
    </citation>
    <scope>NUCLEOTIDE SEQUENCE [LARGE SCALE GENOMIC DNA]</scope>
</reference>
<dbReference type="AlphaFoldDB" id="A0A1G2I7H3"/>
<evidence type="ECO:0000259" key="1">
    <source>
        <dbReference type="Pfam" id="PF04326"/>
    </source>
</evidence>
<dbReference type="InterPro" id="IPR007421">
    <property type="entry name" value="Schlafen_AlbA_2_dom"/>
</dbReference>
<name>A0A1G2I7H3_9BACT</name>